<accession>K9UKF8</accession>
<feature type="domain" description="Glycosyl transferase family 1" evidence="1">
    <location>
        <begin position="202"/>
        <end position="366"/>
    </location>
</feature>
<dbReference type="OrthoDB" id="433681at2"/>
<dbReference type="PANTHER" id="PTHR12526">
    <property type="entry name" value="GLYCOSYLTRANSFERASE"/>
    <property type="match status" value="1"/>
</dbReference>
<dbReference type="InterPro" id="IPR028098">
    <property type="entry name" value="Glyco_trans_4-like_N"/>
</dbReference>
<dbReference type="InterPro" id="IPR001296">
    <property type="entry name" value="Glyco_trans_1"/>
</dbReference>
<dbReference type="KEGG" id="cmp:Cha6605_4669"/>
<feature type="domain" description="Glycosyltransferase subfamily 4-like N-terminal" evidence="2">
    <location>
        <begin position="15"/>
        <end position="185"/>
    </location>
</feature>
<dbReference type="Pfam" id="PF13579">
    <property type="entry name" value="Glyco_trans_4_4"/>
    <property type="match status" value="1"/>
</dbReference>
<protein>
    <submittedName>
        <fullName evidence="3">Glycosyltransferase</fullName>
    </submittedName>
</protein>
<dbReference type="Pfam" id="PF00534">
    <property type="entry name" value="Glycos_transf_1"/>
    <property type="match status" value="1"/>
</dbReference>
<dbReference type="HOGENOM" id="CLU_009583_2_1_3"/>
<keyword evidence="4" id="KW-1185">Reference proteome</keyword>
<dbReference type="PANTHER" id="PTHR12526:SF636">
    <property type="entry name" value="BLL3647 PROTEIN"/>
    <property type="match status" value="1"/>
</dbReference>
<dbReference type="CDD" id="cd03821">
    <property type="entry name" value="GT4_Bme6-like"/>
    <property type="match status" value="1"/>
</dbReference>
<evidence type="ECO:0000313" key="3">
    <source>
        <dbReference type="EMBL" id="AFY95587.1"/>
    </source>
</evidence>
<dbReference type="eggNOG" id="COG0438">
    <property type="taxonomic scope" value="Bacteria"/>
</dbReference>
<evidence type="ECO:0000259" key="2">
    <source>
        <dbReference type="Pfam" id="PF13579"/>
    </source>
</evidence>
<sequence>MKILHVIPSVSPARGGTSRAVLDMVRALRDCGIDAEIATTNDDGDNLLDVPLGKSTIYDRVPTYFFARFSPQLPALRDFAFSGSFTNWLFQNVTKYDVIHVHALFSYTATVTMAIARFRGIPYITTPHGMLCAWSLQQGGQKKQTYLNAIERANLNGARSIQVTCQQESDDVATLNLKSQTFVLPLALTDTPVQIPDAAKLLRQSLNCALDEPIILFLSRLHYKKGLEYLIPALGRITERRFTFVLAGNGTPAYEAEIQALLADAGIEQRTRMVGFVEGERKDLLIQGANLFALTSHSENFGISVLEALAVGTPVLVTPGVGLAPVVSDKGLGFVADLDIESIAHVLDRVLTDLDLAKSIGDRARQFTLEHYTWEPIAVELIRVYRDLL</sequence>
<dbReference type="SUPFAM" id="SSF53756">
    <property type="entry name" value="UDP-Glycosyltransferase/glycogen phosphorylase"/>
    <property type="match status" value="1"/>
</dbReference>
<evidence type="ECO:0000259" key="1">
    <source>
        <dbReference type="Pfam" id="PF00534"/>
    </source>
</evidence>
<proteinExistence type="predicted"/>
<dbReference type="Gene3D" id="3.40.50.2000">
    <property type="entry name" value="Glycogen Phosphorylase B"/>
    <property type="match status" value="2"/>
</dbReference>
<reference evidence="3 4" key="1">
    <citation type="submission" date="2012-05" db="EMBL/GenBank/DDBJ databases">
        <title>Finished chromosome of genome of Chamaesiphon sp. PCC 6605.</title>
        <authorList>
            <consortium name="US DOE Joint Genome Institute"/>
            <person name="Gugger M."/>
            <person name="Coursin T."/>
            <person name="Rippka R."/>
            <person name="Tandeau De Marsac N."/>
            <person name="Huntemann M."/>
            <person name="Wei C.-L."/>
            <person name="Han J."/>
            <person name="Detter J.C."/>
            <person name="Han C."/>
            <person name="Tapia R."/>
            <person name="Chen A."/>
            <person name="Kyrpides N."/>
            <person name="Mavromatis K."/>
            <person name="Markowitz V."/>
            <person name="Szeto E."/>
            <person name="Ivanova N."/>
            <person name="Pagani I."/>
            <person name="Pati A."/>
            <person name="Goodwin L."/>
            <person name="Nordberg H.P."/>
            <person name="Cantor M.N."/>
            <person name="Hua S.X."/>
            <person name="Woyke T."/>
            <person name="Kerfeld C.A."/>
        </authorList>
    </citation>
    <scope>NUCLEOTIDE SEQUENCE [LARGE SCALE GENOMIC DNA]</scope>
    <source>
        <strain evidence="4">ATCC 27169 / PCC 6605</strain>
    </source>
</reference>
<organism evidence="3 4">
    <name type="scientific">Chamaesiphon minutus (strain ATCC 27169 / PCC 6605)</name>
    <dbReference type="NCBI Taxonomy" id="1173020"/>
    <lineage>
        <taxon>Bacteria</taxon>
        <taxon>Bacillati</taxon>
        <taxon>Cyanobacteriota</taxon>
        <taxon>Cyanophyceae</taxon>
        <taxon>Gomontiellales</taxon>
        <taxon>Chamaesiphonaceae</taxon>
        <taxon>Chamaesiphon</taxon>
    </lineage>
</organism>
<evidence type="ECO:0000313" key="4">
    <source>
        <dbReference type="Proteomes" id="UP000010366"/>
    </source>
</evidence>
<dbReference type="AlphaFoldDB" id="K9UKF8"/>
<name>K9UKF8_CHAP6</name>
<dbReference type="Proteomes" id="UP000010366">
    <property type="component" value="Chromosome"/>
</dbReference>
<keyword evidence="3" id="KW-0808">Transferase</keyword>
<dbReference type="STRING" id="1173020.Cha6605_4669"/>
<dbReference type="GO" id="GO:0016757">
    <property type="term" value="F:glycosyltransferase activity"/>
    <property type="evidence" value="ECO:0007669"/>
    <property type="project" value="InterPro"/>
</dbReference>
<gene>
    <name evidence="3" type="ORF">Cha6605_4669</name>
</gene>
<dbReference type="EMBL" id="CP003600">
    <property type="protein sequence ID" value="AFY95587.1"/>
    <property type="molecule type" value="Genomic_DNA"/>
</dbReference>
<dbReference type="RefSeq" id="WP_015161683.1">
    <property type="nucleotide sequence ID" value="NC_019697.1"/>
</dbReference>